<dbReference type="Proteomes" id="UP000480303">
    <property type="component" value="Unassembled WGS sequence"/>
</dbReference>
<feature type="domain" description="SGNH hydrolase-type esterase" evidence="2">
    <location>
        <begin position="61"/>
        <end position="276"/>
    </location>
</feature>
<keyword evidence="1" id="KW-1133">Transmembrane helix</keyword>
<dbReference type="PANTHER" id="PTHR30383">
    <property type="entry name" value="THIOESTERASE 1/PROTEASE 1/LYSOPHOSPHOLIPASE L1"/>
    <property type="match status" value="1"/>
</dbReference>
<keyword evidence="4" id="KW-1185">Reference proteome</keyword>
<dbReference type="Pfam" id="PF13472">
    <property type="entry name" value="Lipase_GDSL_2"/>
    <property type="match status" value="1"/>
</dbReference>
<keyword evidence="1" id="KW-0472">Membrane</keyword>
<dbReference type="EMBL" id="BLLI01000004">
    <property type="protein sequence ID" value="GFH41742.1"/>
    <property type="molecule type" value="Genomic_DNA"/>
</dbReference>
<dbReference type="GO" id="GO:0004622">
    <property type="term" value="F:phosphatidylcholine lysophospholipase activity"/>
    <property type="evidence" value="ECO:0007669"/>
    <property type="project" value="TreeGrafter"/>
</dbReference>
<accession>A0A6A0B8S9</accession>
<gene>
    <name evidence="3" type="ORF">Hs30E_02930</name>
</gene>
<dbReference type="InterPro" id="IPR013830">
    <property type="entry name" value="SGNH_hydro"/>
</dbReference>
<reference evidence="3 4" key="1">
    <citation type="submission" date="2020-02" db="EMBL/GenBank/DDBJ databases">
        <title>Draft genome sequence of Lactococcus sp. Hs30E4-3.</title>
        <authorList>
            <person name="Noda S."/>
            <person name="Yuki M."/>
            <person name="Ohkuma M."/>
        </authorList>
    </citation>
    <scope>NUCLEOTIDE SEQUENCE [LARGE SCALE GENOMIC DNA]</scope>
    <source>
        <strain evidence="3 4">Hs30E4-3</strain>
    </source>
</reference>
<proteinExistence type="predicted"/>
<evidence type="ECO:0000256" key="1">
    <source>
        <dbReference type="SAM" id="Phobius"/>
    </source>
</evidence>
<comment type="caution">
    <text evidence="3">The sequence shown here is derived from an EMBL/GenBank/DDBJ whole genome shotgun (WGS) entry which is preliminary data.</text>
</comment>
<dbReference type="Gene3D" id="3.40.50.1110">
    <property type="entry name" value="SGNH hydrolase"/>
    <property type="match status" value="1"/>
</dbReference>
<keyword evidence="1" id="KW-0812">Transmembrane</keyword>
<name>A0A6A0B8S9_9LACT</name>
<dbReference type="CDD" id="cd04506">
    <property type="entry name" value="SGNH_hydrolase_YpmR_like"/>
    <property type="match status" value="1"/>
</dbReference>
<evidence type="ECO:0000313" key="4">
    <source>
        <dbReference type="Proteomes" id="UP000480303"/>
    </source>
</evidence>
<dbReference type="PANTHER" id="PTHR30383:SF27">
    <property type="entry name" value="SPORE GERMINATION LIPASE LIPC"/>
    <property type="match status" value="1"/>
</dbReference>
<dbReference type="RefSeq" id="WP_172207453.1">
    <property type="nucleotide sequence ID" value="NZ_BLLI01000004.1"/>
</dbReference>
<feature type="transmembrane region" description="Helical" evidence="1">
    <location>
        <begin position="12"/>
        <end position="36"/>
    </location>
</feature>
<evidence type="ECO:0000313" key="3">
    <source>
        <dbReference type="EMBL" id="GFH41742.1"/>
    </source>
</evidence>
<evidence type="ECO:0000259" key="2">
    <source>
        <dbReference type="Pfam" id="PF13472"/>
    </source>
</evidence>
<protein>
    <recommendedName>
        <fullName evidence="2">SGNH hydrolase-type esterase domain-containing protein</fullName>
    </recommendedName>
</protein>
<dbReference type="InterPro" id="IPR036514">
    <property type="entry name" value="SGNH_hydro_sf"/>
</dbReference>
<dbReference type="AlphaFoldDB" id="A0A6A0B8S9"/>
<dbReference type="SUPFAM" id="SSF52266">
    <property type="entry name" value="SGNH hydrolase"/>
    <property type="match status" value="1"/>
</dbReference>
<dbReference type="InterPro" id="IPR051532">
    <property type="entry name" value="Ester_Hydrolysis_Enzymes"/>
</dbReference>
<sequence length="294" mass="33041">MNKKKHKGQLIYWLIELVVFFVVTVAFFIVLNTFILKPAGSELVVKDWKAVLRKKNFSYVAIGDSLTEGVGDRTEQGGFVPLLAKSLDETYNLKVATQNFGKAGDTSTQIYKRMTKTNQEAIDTALKKADLITITVGGNDVMKVIRDNISSLTDVSEASFVKPAKTYEKQMTAIFDAIRALNSTVPVYVIGIYNPFYLNFPEITQMQDIINEWNQSTETIVAKQENMFFVPVNDLLYQGIDGSQGITTSDGEKEIVINDALFEGDHFHPNNIGYQIMSDAVFEAYQKEQVKNEK</sequence>
<organism evidence="3 4">
    <name type="scientific">Pseudolactococcus hodotermopsidis</name>
    <dbReference type="NCBI Taxonomy" id="2709157"/>
    <lineage>
        <taxon>Bacteria</taxon>
        <taxon>Bacillati</taxon>
        <taxon>Bacillota</taxon>
        <taxon>Bacilli</taxon>
        <taxon>Lactobacillales</taxon>
        <taxon>Streptococcaceae</taxon>
        <taxon>Pseudolactococcus</taxon>
    </lineage>
</organism>